<protein>
    <submittedName>
        <fullName evidence="1">Uncharacterized protein</fullName>
    </submittedName>
</protein>
<reference evidence="1 2" key="1">
    <citation type="submission" date="2017-08" db="EMBL/GenBank/DDBJ databases">
        <authorList>
            <person name="de Groot N.N."/>
        </authorList>
    </citation>
    <scope>NUCLEOTIDE SEQUENCE [LARGE SCALE GENOMIC DNA]</scope>
    <source>
        <strain evidence="1 2">USBA 78</strain>
    </source>
</reference>
<accession>A0A285TV57</accession>
<evidence type="ECO:0000313" key="2">
    <source>
        <dbReference type="Proteomes" id="UP000219068"/>
    </source>
</evidence>
<dbReference type="AlphaFoldDB" id="A0A285TV57"/>
<gene>
    <name evidence="1" type="ORF">SAMN05428964_105406</name>
</gene>
<proteinExistence type="predicted"/>
<sequence length="507" mass="56950">MIEDIEDIDTNFGGDKDILYGSLPLDESLRGTVFHALAGHDWNLHDGSDLLELAEQLKEASDEQIAIGAPQLYQLFTMTQKKMQDRVLVHPLYQFSFEAEGDIPAFCQKIIDWASNESQAAFKAIMKRPLDGDSVKRLRDAIAVLTEATEFFRPFKNDKLCDESALHDLAEGGAGHAIDLSERLLSGVGTLFNLEINRYLKPAATFRNDAVAVVEHELRSQSEILTYDFLKRAEEITRSYLDGTTRRVHTPRAHLDVDELRSRAIQVLTDYHQHFHAVGFVATLKKVGILKKYEAGRLRRKCEPTSPQWGHYEAIEEVRANYRASCRSAKFDPKDPVVVTEIEQMHDFFRKHSVIMRTHGHKYLLSWYRLSGYLDIVRDRHGIESVSTHASWDMIDTVTIAVVPHGGDEFILLRQVAEYRVDASVLPISMLSQVKVGKIDIEALDYGSFYSFGEVLTFLSSGGGNTKLNEALGGKPLVIDEGACTIPLPGTYKPSQDTQEPAPSLCP</sequence>
<evidence type="ECO:0000313" key="1">
    <source>
        <dbReference type="EMBL" id="SOC27417.1"/>
    </source>
</evidence>
<name>A0A285TV57_9PROT</name>
<dbReference type="Proteomes" id="UP000219068">
    <property type="component" value="Unassembled WGS sequence"/>
</dbReference>
<dbReference type="RefSeq" id="WP_097052935.1">
    <property type="nucleotide sequence ID" value="NZ_OBMM01000005.1"/>
</dbReference>
<organism evidence="1 2">
    <name type="scientific">Thalassospira xiamenensis</name>
    <dbReference type="NCBI Taxonomy" id="220697"/>
    <lineage>
        <taxon>Bacteria</taxon>
        <taxon>Pseudomonadati</taxon>
        <taxon>Pseudomonadota</taxon>
        <taxon>Alphaproteobacteria</taxon>
        <taxon>Rhodospirillales</taxon>
        <taxon>Thalassospiraceae</taxon>
        <taxon>Thalassospira</taxon>
    </lineage>
</organism>
<dbReference type="EMBL" id="OBMM01000005">
    <property type="protein sequence ID" value="SOC27417.1"/>
    <property type="molecule type" value="Genomic_DNA"/>
</dbReference>